<dbReference type="Gene3D" id="3.40.50.11210">
    <property type="entry name" value="Rap/Ran-GAP"/>
    <property type="match status" value="1"/>
</dbReference>
<proteinExistence type="predicted"/>
<dbReference type="EMBL" id="JAEPRC010000070">
    <property type="protein sequence ID" value="KAG2211128.1"/>
    <property type="molecule type" value="Genomic_DNA"/>
</dbReference>
<dbReference type="PANTHER" id="PTHR21344">
    <property type="entry name" value="RAL GTPASE-ACTIVATING PROTEIN SUBUNIT BETA"/>
    <property type="match status" value="1"/>
</dbReference>
<name>A0A8H7RIE6_9FUNG</name>
<evidence type="ECO:0000256" key="2">
    <source>
        <dbReference type="SAM" id="MobiDB-lite"/>
    </source>
</evidence>
<feature type="region of interest" description="Disordered" evidence="2">
    <location>
        <begin position="811"/>
        <end position="832"/>
    </location>
</feature>
<dbReference type="PROSITE" id="PS50085">
    <property type="entry name" value="RAPGAP"/>
    <property type="match status" value="1"/>
</dbReference>
<sequence length="1367" mass="154597">MFLDWIAQLRLLQHDSQTNILGSLPLSIRRVLISEITGYLHPASGKQPPDPSIFASPAHVKWFMEVIGQGFNLPLEDMAITNDDIDIYARWLFEQNVRPLAVIEEGLEQEFYQIIFHQFSLLFQPRITRTNNGASTTATTPPISMQSTQGGATSINTNTSSKNNSFHITMLPINAHNNLGMPFSPMPPTQTNTNSSSNAQSALKETLSQLVQRHVELCKKTLKVFTMAGRTLKLSVETWSVLLKVMLGITDYLLKEPSGDTSNLGVMNMADELCDSLLQVLFELWLRSNIMDVEMWDILKNCFIRWTHRSKAIQQWSSTSLALTKRIQNLIYGEKEGTDGVYVNGPSIKLDLPADFVYYAWHRVIYLIPHPLQLPPNNFTLSMLGIGNLVDALNSTINGVDIINQESSPATNPDGNTLLHMFSTYLFDAASRAIEADAESQRGCAESFATLCKIFCKPQKREPFLRTYIERYYAALQVGLKSEACLPTILLSCTELFATDLEGVRMLVPDFISAIKMVLPKLRFECKTNVSIDNLRLAAIKVLSTIMCMPNHFDKVELQLGWDCEMNNSSLENAALVGEQEQLITQLIRVLYASPTEGNTERPFLSLKFYILEVLLMSLRTETSSYNMRYILHLINVYVIEDVPFCPGLVGTVVKLIQDKILTMQLPADVTLVAFDVLMDFVDLYDFVKRDSKNVARELVLALSRYVDTLIIAGKLAQTYPLIVQAYDCMIKWILVSQWIIDDRDCYKAVIATLSKGITIFDRGNVAPSVPVEPVNVEKKKRRDTAFPPTKQLFQLPPRVNKGIHYNISNSHHHQQDQNTAAPNTGKRVNSSVRKKEEVAVRMAAEYCMSQFVNQLGRFAVPYEHALGGCRSATVDDVSQLKQIKAKDEHTWTASTSIRYFLIDKRTLLTIIDVTNPNPIKNEPGNVPSIVVVIRDTTGKYVWSMETQYKDKRPAMDSPTKSIASDYLKPPSFNDKRSSTYIKQQKLSQQQQSQDVIVPTAVAVNEREMPSMDKVFLPQSEEWNQWEMVKILMQRQQTSEETNIEKDKNDLTKYQIAQSASNIDLNSPRGFRLLLSQIGFLLPKNRNHITPLHITDSVISEMETLDMLNERDCISISAYYAKSGSVTWSELIETPSALSEQFIQFINCLGWPVSTALHRGYKGKLDSSICETIPYYSDRTVEFVVNVPYFLKKPAADTMEWGNMNTISKIHQQISSDDHVCVIWIEDLAHYKSLANLIKSSSSTNSKAMVYIFINPLKHSANSLYWVRILVPSYGNSPASLLASQRLHENALIFGPLVDGIVVSRHALGSMVRSTAISAHQACRVVTDTYTRPYVIRKEYIEEMAHRHRIKLPLSEFYSDVFAEREN</sequence>
<evidence type="ECO:0000259" key="3">
    <source>
        <dbReference type="PROSITE" id="PS50085"/>
    </source>
</evidence>
<evidence type="ECO:0000313" key="4">
    <source>
        <dbReference type="EMBL" id="KAG2211128.1"/>
    </source>
</evidence>
<dbReference type="SUPFAM" id="SSF111347">
    <property type="entry name" value="Rap/Ran-GAP"/>
    <property type="match status" value="1"/>
</dbReference>
<keyword evidence="5" id="KW-1185">Reference proteome</keyword>
<dbReference type="InterPro" id="IPR046859">
    <property type="entry name" value="RGPA/RALGAPB_N"/>
</dbReference>
<dbReference type="OrthoDB" id="1749473at2759"/>
<protein>
    <recommendedName>
        <fullName evidence="3">Rap-GAP domain-containing protein</fullName>
    </recommendedName>
</protein>
<feature type="domain" description="Rap-GAP" evidence="3">
    <location>
        <begin position="1102"/>
        <end position="1344"/>
    </location>
</feature>
<dbReference type="InterPro" id="IPR000331">
    <property type="entry name" value="Rap/Ran_GAP_dom"/>
</dbReference>
<reference evidence="4" key="1">
    <citation type="submission" date="2020-12" db="EMBL/GenBank/DDBJ databases">
        <title>Metabolic potential, ecology and presence of endohyphal bacteria is reflected in genomic diversity of Mucoromycotina.</title>
        <authorList>
            <person name="Muszewska A."/>
            <person name="Okrasinska A."/>
            <person name="Steczkiewicz K."/>
            <person name="Drgas O."/>
            <person name="Orlowska M."/>
            <person name="Perlinska-Lenart U."/>
            <person name="Aleksandrzak-Piekarczyk T."/>
            <person name="Szatraj K."/>
            <person name="Zielenkiewicz U."/>
            <person name="Pilsyk S."/>
            <person name="Malc E."/>
            <person name="Mieczkowski P."/>
            <person name="Kruszewska J.S."/>
            <person name="Biernat P."/>
            <person name="Pawlowska J."/>
        </authorList>
    </citation>
    <scope>NUCLEOTIDE SEQUENCE</scope>
    <source>
        <strain evidence="4">CBS 226.32</strain>
    </source>
</reference>
<keyword evidence="1" id="KW-0343">GTPase activation</keyword>
<dbReference type="Pfam" id="PF02145">
    <property type="entry name" value="Rap_GAP"/>
    <property type="match status" value="1"/>
</dbReference>
<dbReference type="GO" id="GO:0005096">
    <property type="term" value="F:GTPase activator activity"/>
    <property type="evidence" value="ECO:0007669"/>
    <property type="project" value="UniProtKB-KW"/>
</dbReference>
<dbReference type="Pfam" id="PF20412">
    <property type="entry name" value="RALGAPB_N"/>
    <property type="match status" value="1"/>
</dbReference>
<dbReference type="GO" id="GO:0051056">
    <property type="term" value="P:regulation of small GTPase mediated signal transduction"/>
    <property type="evidence" value="ECO:0007669"/>
    <property type="project" value="InterPro"/>
</dbReference>
<comment type="caution">
    <text evidence="4">The sequence shown here is derived from an EMBL/GenBank/DDBJ whole genome shotgun (WGS) entry which is preliminary data.</text>
</comment>
<dbReference type="InterPro" id="IPR035974">
    <property type="entry name" value="Rap/Ran-GAP_sf"/>
</dbReference>
<dbReference type="Proteomes" id="UP000650833">
    <property type="component" value="Unassembled WGS sequence"/>
</dbReference>
<evidence type="ECO:0000313" key="5">
    <source>
        <dbReference type="Proteomes" id="UP000650833"/>
    </source>
</evidence>
<organism evidence="4 5">
    <name type="scientific">Mucor plumbeus</name>
    <dbReference type="NCBI Taxonomy" id="97098"/>
    <lineage>
        <taxon>Eukaryota</taxon>
        <taxon>Fungi</taxon>
        <taxon>Fungi incertae sedis</taxon>
        <taxon>Mucoromycota</taxon>
        <taxon>Mucoromycotina</taxon>
        <taxon>Mucoromycetes</taxon>
        <taxon>Mucorales</taxon>
        <taxon>Mucorineae</taxon>
        <taxon>Mucoraceae</taxon>
        <taxon>Mucor</taxon>
    </lineage>
</organism>
<gene>
    <name evidence="4" type="ORF">INT46_004504</name>
</gene>
<feature type="compositionally biased region" description="Polar residues" evidence="2">
    <location>
        <begin position="817"/>
        <end position="832"/>
    </location>
</feature>
<accession>A0A8H7RIE6</accession>
<evidence type="ECO:0000256" key="1">
    <source>
        <dbReference type="ARBA" id="ARBA00022468"/>
    </source>
</evidence>
<dbReference type="InterPro" id="IPR039930">
    <property type="entry name" value="RALGAPB"/>
</dbReference>
<dbReference type="PANTHER" id="PTHR21344:SF1">
    <property type="entry name" value="RAL GTPASE-ACTIVATING PROTEIN SUBUNIT BETA"/>
    <property type="match status" value="1"/>
</dbReference>